<comment type="caution">
    <text evidence="2">The sequence shown here is derived from an EMBL/GenBank/DDBJ whole genome shotgun (WGS) entry which is preliminary data.</text>
</comment>
<proteinExistence type="predicted"/>
<dbReference type="OrthoDB" id="3174656at2"/>
<dbReference type="Proteomes" id="UP000270112">
    <property type="component" value="Unassembled WGS sequence"/>
</dbReference>
<evidence type="ECO:0000313" key="2">
    <source>
        <dbReference type="EMBL" id="RNM43274.1"/>
    </source>
</evidence>
<sequence length="207" mass="22056">MVVDERGASIVIALVFFLICGVVGSVVVTAASVQAKSVETHVDLQQDEYTMQSAAELVAQQLGGEDLTWNKKSVVVKVSYADGKTVVDIGGVASSLGQSLWTQSQTDAILAKRAKGESYVVGASDDNRLKIESKVMSNLKTVYGKITIDPDLNITVDLSLSPSLSADSQYNMTVYIQCTPSYDVKGRLVEFSYGDNTVIEKTSGGAS</sequence>
<dbReference type="EMBL" id="PPTT01000003">
    <property type="protein sequence ID" value="RDB71109.1"/>
    <property type="molecule type" value="Genomic_DNA"/>
</dbReference>
<gene>
    <name evidence="1" type="ORF">C1876_02420</name>
    <name evidence="2" type="ORF">DMP09_01030</name>
</gene>
<name>A0A3N0J244_9ACTN</name>
<reference evidence="1 3" key="1">
    <citation type="journal article" date="2018" name="Elife">
        <title>Discovery and characterization of a prevalent human gut bacterial enzyme sufficient for the inactivation of a family of plant toxins.</title>
        <authorList>
            <person name="Koppel N."/>
            <person name="Bisanz J.E."/>
            <person name="Pandelia M.E."/>
            <person name="Turnbaugh P.J."/>
            <person name="Balskus E.P."/>
        </authorList>
    </citation>
    <scope>NUCLEOTIDE SEQUENCE [LARGE SCALE GENOMIC DNA]</scope>
    <source>
        <strain evidence="1 3">DSM 16107</strain>
    </source>
</reference>
<evidence type="ECO:0000313" key="4">
    <source>
        <dbReference type="Proteomes" id="UP000270112"/>
    </source>
</evidence>
<keyword evidence="3" id="KW-1185">Reference proteome</keyword>
<dbReference type="Proteomes" id="UP000253817">
    <property type="component" value="Unassembled WGS sequence"/>
</dbReference>
<protein>
    <submittedName>
        <fullName evidence="2">Uncharacterized protein</fullName>
    </submittedName>
</protein>
<reference evidence="2" key="3">
    <citation type="journal article" date="2019" name="Microbiol. Resour. Announc.">
        <title>Draft Genome Sequences of Type Strains of Gordonibacter faecihominis, Paraeggerthella hongkongensis, Parvibacter caecicola,Slackia equolifaciens, Slackia faecicanis, and Slackia isoflavoniconvertens.</title>
        <authorList>
            <person name="Danylec N."/>
            <person name="Stoll D.A."/>
            <person name="Dotsch A."/>
            <person name="Huch M."/>
        </authorList>
    </citation>
    <scope>NUCLEOTIDE SEQUENCE</scope>
    <source>
        <strain evidence="2">DSM 16107</strain>
    </source>
</reference>
<reference evidence="4" key="2">
    <citation type="submission" date="2018-05" db="EMBL/GenBank/DDBJ databases">
        <title>Genome Sequencing of selected type strains of the family Eggerthellaceae.</title>
        <authorList>
            <person name="Danylec N."/>
            <person name="Stoll D.A."/>
            <person name="Doetsch A."/>
            <person name="Huch M."/>
        </authorList>
    </citation>
    <scope>NUCLEOTIDE SEQUENCE [LARGE SCALE GENOMIC DNA]</scope>
    <source>
        <strain evidence="4">DSM 16107</strain>
    </source>
</reference>
<dbReference type="EMBL" id="QICC01000002">
    <property type="protein sequence ID" value="RNM43274.1"/>
    <property type="molecule type" value="Genomic_DNA"/>
</dbReference>
<organism evidence="2 4">
    <name type="scientific">Eggerthella sinensis</name>
    <dbReference type="NCBI Taxonomy" id="242230"/>
    <lineage>
        <taxon>Bacteria</taxon>
        <taxon>Bacillati</taxon>
        <taxon>Actinomycetota</taxon>
        <taxon>Coriobacteriia</taxon>
        <taxon>Eggerthellales</taxon>
        <taxon>Eggerthellaceae</taxon>
        <taxon>Eggerthella</taxon>
    </lineage>
</organism>
<evidence type="ECO:0000313" key="1">
    <source>
        <dbReference type="EMBL" id="RDB71109.1"/>
    </source>
</evidence>
<dbReference type="AlphaFoldDB" id="A0A3N0J244"/>
<evidence type="ECO:0000313" key="3">
    <source>
        <dbReference type="Proteomes" id="UP000253817"/>
    </source>
</evidence>
<accession>A0A3N0J244</accession>